<dbReference type="Proteomes" id="UP000823941">
    <property type="component" value="Chromosome 4"/>
</dbReference>
<gene>
    <name evidence="5" type="ORF">JYU34_002150</name>
</gene>
<dbReference type="SUPFAM" id="SSF51445">
    <property type="entry name" value="(Trans)glycosidases"/>
    <property type="match status" value="1"/>
</dbReference>
<evidence type="ECO:0000256" key="2">
    <source>
        <dbReference type="ARBA" id="ARBA00012741"/>
    </source>
</evidence>
<reference evidence="5 6" key="1">
    <citation type="submission" date="2021-06" db="EMBL/GenBank/DDBJ databases">
        <title>A haploid diamondback moth (Plutella xylostella L.) genome assembly resolves 31 chromosomes and identifies a diamide resistance mutation.</title>
        <authorList>
            <person name="Ward C.M."/>
            <person name="Perry K.D."/>
            <person name="Baker G."/>
            <person name="Powis K."/>
            <person name="Heckel D.G."/>
            <person name="Baxter S.W."/>
        </authorList>
    </citation>
    <scope>NUCLEOTIDE SEQUENCE [LARGE SCALE GENOMIC DNA]</scope>
    <source>
        <strain evidence="5 6">LV</strain>
        <tissue evidence="5">Single pupa</tissue>
    </source>
</reference>
<keyword evidence="6" id="KW-1185">Reference proteome</keyword>
<feature type="chain" id="PRO_5046614880" description="alpha-glucosidase" evidence="3">
    <location>
        <begin position="17"/>
        <end position="573"/>
    </location>
</feature>
<evidence type="ECO:0000256" key="3">
    <source>
        <dbReference type="SAM" id="SignalP"/>
    </source>
</evidence>
<dbReference type="PANTHER" id="PTHR10357">
    <property type="entry name" value="ALPHA-AMYLASE FAMILY MEMBER"/>
    <property type="match status" value="1"/>
</dbReference>
<dbReference type="SMART" id="SM00642">
    <property type="entry name" value="Aamy"/>
    <property type="match status" value="1"/>
</dbReference>
<dbReference type="EMBL" id="JAHIBW010000004">
    <property type="protein sequence ID" value="KAG7311158.1"/>
    <property type="molecule type" value="Genomic_DNA"/>
</dbReference>
<dbReference type="InterPro" id="IPR013780">
    <property type="entry name" value="Glyco_hydro_b"/>
</dbReference>
<evidence type="ECO:0000313" key="6">
    <source>
        <dbReference type="Proteomes" id="UP000823941"/>
    </source>
</evidence>
<name>A0ABQ7R1I0_PLUXY</name>
<evidence type="ECO:0000313" key="5">
    <source>
        <dbReference type="EMBL" id="KAG7311158.1"/>
    </source>
</evidence>
<dbReference type="EC" id="3.2.1.20" evidence="2"/>
<dbReference type="Gene3D" id="3.90.400.10">
    <property type="entry name" value="Oligo-1,6-glucosidase, Domain 2"/>
    <property type="match status" value="1"/>
</dbReference>
<comment type="caution">
    <text evidence="5">The sequence shown here is derived from an EMBL/GenBank/DDBJ whole genome shotgun (WGS) entry which is preliminary data.</text>
</comment>
<keyword evidence="3" id="KW-0732">Signal</keyword>
<dbReference type="CDD" id="cd11328">
    <property type="entry name" value="AmyAc_maltase"/>
    <property type="match status" value="1"/>
</dbReference>
<evidence type="ECO:0000259" key="4">
    <source>
        <dbReference type="SMART" id="SM00642"/>
    </source>
</evidence>
<feature type="signal peptide" evidence="3">
    <location>
        <begin position="1"/>
        <end position="16"/>
    </location>
</feature>
<dbReference type="InterPro" id="IPR006047">
    <property type="entry name" value="GH13_cat_dom"/>
</dbReference>
<dbReference type="Pfam" id="PF00128">
    <property type="entry name" value="Alpha-amylase"/>
    <property type="match status" value="1"/>
</dbReference>
<dbReference type="Gene3D" id="3.20.20.80">
    <property type="entry name" value="Glycosidases"/>
    <property type="match status" value="1"/>
</dbReference>
<proteinExistence type="predicted"/>
<dbReference type="PANTHER" id="PTHR10357:SF179">
    <property type="entry name" value="NEUTRAL AND BASIC AMINO ACID TRANSPORT PROTEIN RBAT"/>
    <property type="match status" value="1"/>
</dbReference>
<sequence length="573" mass="65433">MKIFPCFALMLLLVEANEDWWQTSLMYRIYLRSFRDSDGDGVGDLTGLSMKLDYLKELAVDAIILSPIYKSPLRDFGFDVSDYYSVNPEYGTMEDMENLIKKANNLKLKIILDLVPNHTSNESEWFTKSLFKDEYYDHWYIWENGHIDENGQNQPPNNWISVFGKSAWTYAPTRNQFYLHQFGTAQPDLNMRNPVVVDEIRNIMKFWLEKGIAGFSISSFNHIFEVDKDLFGGAYPDEPIRSLAGVGPGHYDYLEHIYTTDLRDTYQLLSQLRGVVDAISIRDNVTRLLITEARTSIKNTMRYYGDNQRRGAHVPVNFVLIEEFNQTGDARDLKYAIDHWLTYKPIKKQANWMTGNHDTSRVATRFSEDMVDAFNMMVLLLPGVGITYMGEELGMSDGQVSWSNTRDPLACGTDDPVNYMRVSRDPARTPFQWDNTAHAGFSSSAPWLPVADSYTSANVRQQGAADRSHLSVYKKLAQLRKRHAFRYGHFDSKVLHPHVFAFKRSHSDDATYVVVVNLGRLPHVVSLDAFDMVFGALEVELSSHGSGRVYGDIVAANHLEVAPEEAIVLRMTV</sequence>
<dbReference type="InterPro" id="IPR017853">
    <property type="entry name" value="GH"/>
</dbReference>
<dbReference type="Gene3D" id="2.60.40.1180">
    <property type="entry name" value="Golgi alpha-mannosidase II"/>
    <property type="match status" value="1"/>
</dbReference>
<evidence type="ECO:0000256" key="1">
    <source>
        <dbReference type="ARBA" id="ARBA00001657"/>
    </source>
</evidence>
<protein>
    <recommendedName>
        <fullName evidence="2">alpha-glucosidase</fullName>
        <ecNumber evidence="2">3.2.1.20</ecNumber>
    </recommendedName>
</protein>
<comment type="catalytic activity">
    <reaction evidence="1">
        <text>Hydrolysis of terminal, non-reducing (1-&gt;4)-linked alpha-D-glucose residues with release of alpha-D-glucose.</text>
        <dbReference type="EC" id="3.2.1.20"/>
    </reaction>
</comment>
<dbReference type="InterPro" id="IPR045857">
    <property type="entry name" value="O16G_dom_2"/>
</dbReference>
<feature type="domain" description="Glycosyl hydrolase family 13 catalytic" evidence="4">
    <location>
        <begin position="28"/>
        <end position="428"/>
    </location>
</feature>
<accession>A0ABQ7R1I0</accession>
<organism evidence="5 6">
    <name type="scientific">Plutella xylostella</name>
    <name type="common">Diamondback moth</name>
    <name type="synonym">Plutella maculipennis</name>
    <dbReference type="NCBI Taxonomy" id="51655"/>
    <lineage>
        <taxon>Eukaryota</taxon>
        <taxon>Metazoa</taxon>
        <taxon>Ecdysozoa</taxon>
        <taxon>Arthropoda</taxon>
        <taxon>Hexapoda</taxon>
        <taxon>Insecta</taxon>
        <taxon>Pterygota</taxon>
        <taxon>Neoptera</taxon>
        <taxon>Endopterygota</taxon>
        <taxon>Lepidoptera</taxon>
        <taxon>Glossata</taxon>
        <taxon>Ditrysia</taxon>
        <taxon>Yponomeutoidea</taxon>
        <taxon>Plutellidae</taxon>
        <taxon>Plutella</taxon>
    </lineage>
</organism>